<dbReference type="Proteomes" id="UP000469185">
    <property type="component" value="Unassembled WGS sequence"/>
</dbReference>
<dbReference type="InterPro" id="IPR024747">
    <property type="entry name" value="Pyridox_Oxase-rel"/>
</dbReference>
<protein>
    <submittedName>
        <fullName evidence="1">Pyridoxamine 5'-phosphate oxidase family protein</fullName>
    </submittedName>
</protein>
<evidence type="ECO:0000313" key="1">
    <source>
        <dbReference type="EMBL" id="NED95794.1"/>
    </source>
</evidence>
<keyword evidence="2" id="KW-1185">Reference proteome</keyword>
<sequence>MLSNVEVQRAIQSATVAEIAWTEAGRPDVHPVTPLVLAGQPVLALPFAYEDLARVLAASPDAALTLTDTRMTGSSWRSLAITGKPRLVADRDGDVFSAQLLDQELRKYPPSRALADSPLLRREHWWYLPRLLILLDDASSAPLPPRVSPTHQVLAVVSHHRLVVDTVDVASSTGDAAALTLRSLAGDELPEGTAALLGHDFSVPDLERWTPWVTRGHLESGTIRVTDRPSRTTLEPVPGVRQRLRQQRQLEKACRRAIGD</sequence>
<accession>A0A6N9YLC8</accession>
<dbReference type="AlphaFoldDB" id="A0A6N9YLC8"/>
<organism evidence="1 2">
    <name type="scientific">Phytoactinopolyspora alkaliphila</name>
    <dbReference type="NCBI Taxonomy" id="1783498"/>
    <lineage>
        <taxon>Bacteria</taxon>
        <taxon>Bacillati</taxon>
        <taxon>Actinomycetota</taxon>
        <taxon>Actinomycetes</taxon>
        <taxon>Jiangellales</taxon>
        <taxon>Jiangellaceae</taxon>
        <taxon>Phytoactinopolyspora</taxon>
    </lineage>
</organism>
<dbReference type="InterPro" id="IPR012349">
    <property type="entry name" value="Split_barrel_FMN-bd"/>
</dbReference>
<comment type="caution">
    <text evidence="1">The sequence shown here is derived from an EMBL/GenBank/DDBJ whole genome shotgun (WGS) entry which is preliminary data.</text>
</comment>
<dbReference type="SUPFAM" id="SSF50475">
    <property type="entry name" value="FMN-binding split barrel"/>
    <property type="match status" value="1"/>
</dbReference>
<reference evidence="1 2" key="1">
    <citation type="submission" date="2020-02" db="EMBL/GenBank/DDBJ databases">
        <authorList>
            <person name="Li X.-J."/>
            <person name="Feng X.-M."/>
        </authorList>
    </citation>
    <scope>NUCLEOTIDE SEQUENCE [LARGE SCALE GENOMIC DNA]</scope>
    <source>
        <strain evidence="1 2">CGMCC 4.7225</strain>
    </source>
</reference>
<dbReference type="Gene3D" id="2.30.110.10">
    <property type="entry name" value="Electron Transport, Fmn-binding Protein, Chain A"/>
    <property type="match status" value="1"/>
</dbReference>
<dbReference type="EMBL" id="JAAGOB010000005">
    <property type="protein sequence ID" value="NED95794.1"/>
    <property type="molecule type" value="Genomic_DNA"/>
</dbReference>
<dbReference type="Pfam" id="PF12900">
    <property type="entry name" value="Pyridox_ox_2"/>
    <property type="match status" value="1"/>
</dbReference>
<gene>
    <name evidence="1" type="ORF">G1H11_10765</name>
</gene>
<name>A0A6N9YLC8_9ACTN</name>
<proteinExistence type="predicted"/>
<evidence type="ECO:0000313" key="2">
    <source>
        <dbReference type="Proteomes" id="UP000469185"/>
    </source>
</evidence>